<dbReference type="RefSeq" id="WP_053411966.1">
    <property type="nucleotide sequence ID" value="NZ_CP006841.1"/>
</dbReference>
<keyword evidence="1" id="KW-0472">Membrane</keyword>
<feature type="transmembrane region" description="Helical" evidence="1">
    <location>
        <begin position="151"/>
        <end position="169"/>
    </location>
</feature>
<gene>
    <name evidence="2" type="ORF">CLAC_05130</name>
</gene>
<dbReference type="PATRIC" id="fig|1408189.4.peg.1021"/>
<organism evidence="2 3">
    <name type="scientific">Corynebacterium lactis RW2-5</name>
    <dbReference type="NCBI Taxonomy" id="1408189"/>
    <lineage>
        <taxon>Bacteria</taxon>
        <taxon>Bacillati</taxon>
        <taxon>Actinomycetota</taxon>
        <taxon>Actinomycetes</taxon>
        <taxon>Mycobacteriales</taxon>
        <taxon>Corynebacteriaceae</taxon>
        <taxon>Corynebacterium</taxon>
    </lineage>
</organism>
<accession>A0A0K2H391</accession>
<dbReference type="Proteomes" id="UP000058446">
    <property type="component" value="Chromosome"/>
</dbReference>
<dbReference type="AlphaFoldDB" id="A0A0K2H391"/>
<dbReference type="EMBL" id="CP006841">
    <property type="protein sequence ID" value="ALA68504.1"/>
    <property type="molecule type" value="Genomic_DNA"/>
</dbReference>
<dbReference type="KEGG" id="clw:CLAC_05130"/>
<reference evidence="2 3" key="1">
    <citation type="submission" date="2013-10" db="EMBL/GenBank/DDBJ databases">
        <title>Complete genome sequence of Corynebacterium lactis DSM 45799(T), isolated from raw cow milk.</title>
        <authorList>
            <person name="Ruckert C."/>
            <person name="Albersmeier A."/>
            <person name="Lipski A."/>
            <person name="Kalinowski J."/>
        </authorList>
    </citation>
    <scope>NUCLEOTIDE SEQUENCE [LARGE SCALE GENOMIC DNA]</scope>
    <source>
        <strain evidence="2 3">RW2-5</strain>
    </source>
</reference>
<dbReference type="InterPro" id="IPR009339">
    <property type="entry name" value="DUF998"/>
</dbReference>
<dbReference type="STRING" id="1408189.CLAC_05130"/>
<evidence type="ECO:0000313" key="2">
    <source>
        <dbReference type="EMBL" id="ALA68504.1"/>
    </source>
</evidence>
<proteinExistence type="predicted"/>
<protein>
    <recommendedName>
        <fullName evidence="4">DUF998 domain-containing protein</fullName>
    </recommendedName>
</protein>
<feature type="transmembrane region" description="Helical" evidence="1">
    <location>
        <begin position="7"/>
        <end position="32"/>
    </location>
</feature>
<feature type="transmembrane region" description="Helical" evidence="1">
    <location>
        <begin position="128"/>
        <end position="146"/>
    </location>
</feature>
<sequence length="203" mass="21362">MARVTRVGMWLLLLAAAVYATFIHEALVGYPLDPTVSFLSEYAAFSSPYRPLFAGSDLLASALGLCGLGMLAASGSGRGWTGWPVALRIAAAALAVAWACTLADVFVAMECEESLPTCKPTTPGYGHIVTSTLASAGQFVMAAALWTRHRILSTAFVIVTVWVSAAAVFEYPVGIGQRIQIALACVLVVCLAVALGKHEEIKE</sequence>
<keyword evidence="1" id="KW-1133">Transmembrane helix</keyword>
<feature type="transmembrane region" description="Helical" evidence="1">
    <location>
        <begin position="52"/>
        <end position="73"/>
    </location>
</feature>
<dbReference type="Pfam" id="PF06197">
    <property type="entry name" value="DUF998"/>
    <property type="match status" value="1"/>
</dbReference>
<keyword evidence="1" id="KW-0812">Transmembrane</keyword>
<keyword evidence="3" id="KW-1185">Reference proteome</keyword>
<feature type="transmembrane region" description="Helical" evidence="1">
    <location>
        <begin position="85"/>
        <end position="108"/>
    </location>
</feature>
<evidence type="ECO:0008006" key="4">
    <source>
        <dbReference type="Google" id="ProtNLM"/>
    </source>
</evidence>
<name>A0A0K2H391_9CORY</name>
<feature type="transmembrane region" description="Helical" evidence="1">
    <location>
        <begin position="175"/>
        <end position="195"/>
    </location>
</feature>
<dbReference type="OrthoDB" id="4410618at2"/>
<evidence type="ECO:0000313" key="3">
    <source>
        <dbReference type="Proteomes" id="UP000058446"/>
    </source>
</evidence>
<evidence type="ECO:0000256" key="1">
    <source>
        <dbReference type="SAM" id="Phobius"/>
    </source>
</evidence>